<gene>
    <name evidence="1" type="ORF">NDU88_010281</name>
</gene>
<organism evidence="1 2">
    <name type="scientific">Pleurodeles waltl</name>
    <name type="common">Iberian ribbed newt</name>
    <dbReference type="NCBI Taxonomy" id="8319"/>
    <lineage>
        <taxon>Eukaryota</taxon>
        <taxon>Metazoa</taxon>
        <taxon>Chordata</taxon>
        <taxon>Craniata</taxon>
        <taxon>Vertebrata</taxon>
        <taxon>Euteleostomi</taxon>
        <taxon>Amphibia</taxon>
        <taxon>Batrachia</taxon>
        <taxon>Caudata</taxon>
        <taxon>Salamandroidea</taxon>
        <taxon>Salamandridae</taxon>
        <taxon>Pleurodelinae</taxon>
        <taxon>Pleurodeles</taxon>
    </lineage>
</organism>
<proteinExistence type="predicted"/>
<sequence length="109" mass="12201">MVGYVEKGTCAAKKQCGLPQTVRAQRFLVLRPLWSWRWVSVGRVDTAGRAFGDGVPSLWHFGGVCACYSVVTGARTAVTRCSRALEDAEAQSDRLLLEELEWRMPSRKR</sequence>
<reference evidence="1" key="1">
    <citation type="journal article" date="2022" name="bioRxiv">
        <title>Sequencing and chromosome-scale assembly of the giantPleurodeles waltlgenome.</title>
        <authorList>
            <person name="Brown T."/>
            <person name="Elewa A."/>
            <person name="Iarovenko S."/>
            <person name="Subramanian E."/>
            <person name="Araus A.J."/>
            <person name="Petzold A."/>
            <person name="Susuki M."/>
            <person name="Suzuki K.-i.T."/>
            <person name="Hayashi T."/>
            <person name="Toyoda A."/>
            <person name="Oliveira C."/>
            <person name="Osipova E."/>
            <person name="Leigh N.D."/>
            <person name="Simon A."/>
            <person name="Yun M.H."/>
        </authorList>
    </citation>
    <scope>NUCLEOTIDE SEQUENCE</scope>
    <source>
        <strain evidence="1">20211129_DDA</strain>
        <tissue evidence="1">Liver</tissue>
    </source>
</reference>
<comment type="caution">
    <text evidence="1">The sequence shown here is derived from an EMBL/GenBank/DDBJ whole genome shotgun (WGS) entry which is preliminary data.</text>
</comment>
<name>A0AAV7S060_PLEWA</name>
<dbReference type="Proteomes" id="UP001066276">
    <property type="component" value="Chromosome 5"/>
</dbReference>
<accession>A0AAV7S060</accession>
<dbReference type="EMBL" id="JANPWB010000009">
    <property type="protein sequence ID" value="KAJ1157575.1"/>
    <property type="molecule type" value="Genomic_DNA"/>
</dbReference>
<keyword evidence="2" id="KW-1185">Reference proteome</keyword>
<evidence type="ECO:0000313" key="1">
    <source>
        <dbReference type="EMBL" id="KAJ1157575.1"/>
    </source>
</evidence>
<dbReference type="AlphaFoldDB" id="A0AAV7S060"/>
<protein>
    <submittedName>
        <fullName evidence="1">Uncharacterized protein</fullName>
    </submittedName>
</protein>
<evidence type="ECO:0000313" key="2">
    <source>
        <dbReference type="Proteomes" id="UP001066276"/>
    </source>
</evidence>